<evidence type="ECO:0000313" key="3">
    <source>
        <dbReference type="Proteomes" id="UP000663870"/>
    </source>
</evidence>
<gene>
    <name evidence="2" type="ORF">JXQ802_LOCUS53252</name>
    <name evidence="1" type="ORF">PYM288_LOCUS36871</name>
</gene>
<reference evidence="2" key="1">
    <citation type="submission" date="2021-02" db="EMBL/GenBank/DDBJ databases">
        <authorList>
            <person name="Nowell W R."/>
        </authorList>
    </citation>
    <scope>NUCLEOTIDE SEQUENCE</scope>
</reference>
<comment type="caution">
    <text evidence="2">The sequence shown here is derived from an EMBL/GenBank/DDBJ whole genome shotgun (WGS) entry which is preliminary data.</text>
</comment>
<evidence type="ECO:0000313" key="2">
    <source>
        <dbReference type="EMBL" id="CAF1641409.1"/>
    </source>
</evidence>
<keyword evidence="3" id="KW-1185">Reference proteome</keyword>
<name>A0A816E4S7_9BILA</name>
<dbReference type="AlphaFoldDB" id="A0A816E4S7"/>
<sequence>MPNDNIQGDEQPKMIHVIDVVNDLFTEEPPAHIECGDIIEFKIIKKDEYDIFQVYKDGDDYYRKDHGYELLNINTRISIRYKYQGVGKKV</sequence>
<proteinExistence type="predicted"/>
<dbReference type="EMBL" id="CAJNOH010007491">
    <property type="protein sequence ID" value="CAF1459054.1"/>
    <property type="molecule type" value="Genomic_DNA"/>
</dbReference>
<organism evidence="2 3">
    <name type="scientific">Rotaria sordida</name>
    <dbReference type="NCBI Taxonomy" id="392033"/>
    <lineage>
        <taxon>Eukaryota</taxon>
        <taxon>Metazoa</taxon>
        <taxon>Spiralia</taxon>
        <taxon>Gnathifera</taxon>
        <taxon>Rotifera</taxon>
        <taxon>Eurotatoria</taxon>
        <taxon>Bdelloidea</taxon>
        <taxon>Philodinida</taxon>
        <taxon>Philodinidae</taxon>
        <taxon>Rotaria</taxon>
    </lineage>
</organism>
<evidence type="ECO:0000313" key="1">
    <source>
        <dbReference type="EMBL" id="CAF1459054.1"/>
    </source>
</evidence>
<protein>
    <submittedName>
        <fullName evidence="2">Uncharacterized protein</fullName>
    </submittedName>
</protein>
<dbReference type="Proteomes" id="UP000663870">
    <property type="component" value="Unassembled WGS sequence"/>
</dbReference>
<dbReference type="EMBL" id="CAJNOL010009146">
    <property type="protein sequence ID" value="CAF1641409.1"/>
    <property type="molecule type" value="Genomic_DNA"/>
</dbReference>
<accession>A0A816E4S7</accession>
<dbReference type="Proteomes" id="UP000663854">
    <property type="component" value="Unassembled WGS sequence"/>
</dbReference>